<reference evidence="1" key="1">
    <citation type="submission" date="2018-02" db="EMBL/GenBank/DDBJ databases">
        <title>Rhizophora mucronata_Transcriptome.</title>
        <authorList>
            <person name="Meera S.P."/>
            <person name="Sreeshan A."/>
            <person name="Augustine A."/>
        </authorList>
    </citation>
    <scope>NUCLEOTIDE SEQUENCE</scope>
    <source>
        <tissue evidence="1">Leaf</tissue>
    </source>
</reference>
<accession>A0A2P2NEH3</accession>
<evidence type="ECO:0000313" key="1">
    <source>
        <dbReference type="EMBL" id="MBX40839.1"/>
    </source>
</evidence>
<proteinExistence type="predicted"/>
<protein>
    <submittedName>
        <fullName evidence="1">Uncharacterized protein</fullName>
    </submittedName>
</protein>
<dbReference type="AlphaFoldDB" id="A0A2P2NEH3"/>
<organism evidence="1">
    <name type="scientific">Rhizophora mucronata</name>
    <name type="common">Asiatic mangrove</name>
    <dbReference type="NCBI Taxonomy" id="61149"/>
    <lineage>
        <taxon>Eukaryota</taxon>
        <taxon>Viridiplantae</taxon>
        <taxon>Streptophyta</taxon>
        <taxon>Embryophyta</taxon>
        <taxon>Tracheophyta</taxon>
        <taxon>Spermatophyta</taxon>
        <taxon>Magnoliopsida</taxon>
        <taxon>eudicotyledons</taxon>
        <taxon>Gunneridae</taxon>
        <taxon>Pentapetalae</taxon>
        <taxon>rosids</taxon>
        <taxon>fabids</taxon>
        <taxon>Malpighiales</taxon>
        <taxon>Rhizophoraceae</taxon>
        <taxon>Rhizophora</taxon>
    </lineage>
</organism>
<dbReference type="EMBL" id="GGEC01060355">
    <property type="protein sequence ID" value="MBX40839.1"/>
    <property type="molecule type" value="Transcribed_RNA"/>
</dbReference>
<sequence>MAAKVSMIHSLPSRMRFCNLFLARNCIGLCGGG</sequence>
<name>A0A2P2NEH3_RHIMU</name>